<protein>
    <submittedName>
        <fullName evidence="2">Stage IV sporulation protein B</fullName>
    </submittedName>
</protein>
<dbReference type="SUPFAM" id="SSF50494">
    <property type="entry name" value="Trypsin-like serine proteases"/>
    <property type="match status" value="1"/>
</dbReference>
<dbReference type="PROSITE" id="PS51494">
    <property type="entry name" value="SPOIVB"/>
    <property type="match status" value="1"/>
</dbReference>
<dbReference type="AlphaFoldDB" id="A0A1M5VNF3"/>
<dbReference type="InterPro" id="IPR014219">
    <property type="entry name" value="SpoIVB"/>
</dbReference>
<accession>A0A1M5VNF3</accession>
<dbReference type="EMBL" id="FQXO01000066">
    <property type="protein sequence ID" value="SHH76755.1"/>
    <property type="molecule type" value="Genomic_DNA"/>
</dbReference>
<gene>
    <name evidence="2" type="ORF">SAMN02745135_02031</name>
</gene>
<dbReference type="Pfam" id="PF13180">
    <property type="entry name" value="PDZ_2"/>
    <property type="match status" value="1"/>
</dbReference>
<dbReference type="NCBIfam" id="TIGR02860">
    <property type="entry name" value="spore_IV_B"/>
    <property type="match status" value="1"/>
</dbReference>
<evidence type="ECO:0000313" key="2">
    <source>
        <dbReference type="EMBL" id="SHH76755.1"/>
    </source>
</evidence>
<dbReference type="SUPFAM" id="SSF50156">
    <property type="entry name" value="PDZ domain-like"/>
    <property type="match status" value="1"/>
</dbReference>
<feature type="domain" description="Peptidase S55" evidence="1">
    <location>
        <begin position="194"/>
        <end position="433"/>
    </location>
</feature>
<evidence type="ECO:0000313" key="3">
    <source>
        <dbReference type="Proteomes" id="UP000183967"/>
    </source>
</evidence>
<dbReference type="InterPro" id="IPR036034">
    <property type="entry name" value="PDZ_sf"/>
</dbReference>
<organism evidence="2 3">
    <name type="scientific">Caloranaerobacter azorensis DSM 13643</name>
    <dbReference type="NCBI Taxonomy" id="1121264"/>
    <lineage>
        <taxon>Bacteria</taxon>
        <taxon>Bacillati</taxon>
        <taxon>Bacillota</taxon>
        <taxon>Tissierellia</taxon>
        <taxon>Tissierellales</taxon>
        <taxon>Thermohalobacteraceae</taxon>
        <taxon>Caloranaerobacter</taxon>
    </lineage>
</organism>
<sequence>MYNLKTRLAKMFLALLLFLIIFESYMYCHFPSQIEIIEGEKSDFKISFPFTIDNIGELEKIIVLERKNGNYVPFKKQYEIQSLTKGKSNIRIKLLGFLPLKNIEVNVIDKVYLMPGGHSIGVKLDTRGVIVVAFSDIIGLDGKKHNPAREAGIRKGDAILEINGVKVKDSDHVIELLNNAKNETVEVKIERKGKIFTTEVRLIKSRDERQYKLGAWIRDKTAGIGTLTFFDPKTKIFGALGHGITDIDTGFLLPVEDGQIMTARVSSVQQGKKGLPGELRGIFFESRDKIGEIEKNTKFGIYGVLHKDISNNIYNKPLPIGLQSEVREGKAYILTTVEDEQINKYEVEIVKVQKQLVPNQKSMIIKVTDKNLLKKTGGIVQGMSGSPIIQNGKIIGAVTHVFINDPTKGYGLYIEWMLKQSGIKYTNNKEFAQVE</sequence>
<dbReference type="InterPro" id="IPR009003">
    <property type="entry name" value="Peptidase_S1_PA"/>
</dbReference>
<reference evidence="3" key="1">
    <citation type="submission" date="2016-11" db="EMBL/GenBank/DDBJ databases">
        <authorList>
            <person name="Varghese N."/>
            <person name="Submissions S."/>
        </authorList>
    </citation>
    <scope>NUCLEOTIDE SEQUENCE [LARGE SCALE GENOMIC DNA]</scope>
    <source>
        <strain evidence="3">DSM 13643</strain>
    </source>
</reference>
<name>A0A1M5VNF3_9FIRM</name>
<evidence type="ECO:0000259" key="1">
    <source>
        <dbReference type="PROSITE" id="PS51494"/>
    </source>
</evidence>
<proteinExistence type="predicted"/>
<dbReference type="Proteomes" id="UP000183967">
    <property type="component" value="Unassembled WGS sequence"/>
</dbReference>
<keyword evidence="3" id="KW-1185">Reference proteome</keyword>
<dbReference type="InterPro" id="IPR008763">
    <property type="entry name" value="Peptidase_S55"/>
</dbReference>
<dbReference type="SMART" id="SM00228">
    <property type="entry name" value="PDZ"/>
    <property type="match status" value="1"/>
</dbReference>
<dbReference type="Pfam" id="PF05580">
    <property type="entry name" value="Peptidase_S55"/>
    <property type="match status" value="1"/>
</dbReference>
<dbReference type="InterPro" id="IPR001478">
    <property type="entry name" value="PDZ"/>
</dbReference>
<dbReference type="Gene3D" id="2.30.42.10">
    <property type="match status" value="1"/>
</dbReference>
<dbReference type="RefSeq" id="WP_242945584.1">
    <property type="nucleotide sequence ID" value="NZ_FQXO01000066.1"/>
</dbReference>